<proteinExistence type="predicted"/>
<gene>
    <name evidence="2" type="ordered locus">Isop_2453</name>
</gene>
<feature type="region of interest" description="Disordered" evidence="1">
    <location>
        <begin position="33"/>
        <end position="68"/>
    </location>
</feature>
<dbReference type="Proteomes" id="UP000008631">
    <property type="component" value="Chromosome"/>
</dbReference>
<dbReference type="HOGENOM" id="CLU_2788297_0_0_0"/>
<dbReference type="KEGG" id="ipa:Isop_2453"/>
<reference evidence="2 3" key="2">
    <citation type="journal article" date="2011" name="Stand. Genomic Sci.">
        <title>Complete genome sequence of Isosphaera pallida type strain (IS1B).</title>
        <authorList>
            <consortium name="US DOE Joint Genome Institute (JGI-PGF)"/>
            <person name="Goker M."/>
            <person name="Cleland D."/>
            <person name="Saunders E."/>
            <person name="Lapidus A."/>
            <person name="Nolan M."/>
            <person name="Lucas S."/>
            <person name="Hammon N."/>
            <person name="Deshpande S."/>
            <person name="Cheng J.F."/>
            <person name="Tapia R."/>
            <person name="Han C."/>
            <person name="Goodwin L."/>
            <person name="Pitluck S."/>
            <person name="Liolios K."/>
            <person name="Pagani I."/>
            <person name="Ivanova N."/>
            <person name="Mavromatis K."/>
            <person name="Pati A."/>
            <person name="Chen A."/>
            <person name="Palaniappan K."/>
            <person name="Land M."/>
            <person name="Hauser L."/>
            <person name="Chang Y.J."/>
            <person name="Jeffries C.D."/>
            <person name="Detter J.C."/>
            <person name="Beck B."/>
            <person name="Woyke T."/>
            <person name="Bristow J."/>
            <person name="Eisen J.A."/>
            <person name="Markowitz V."/>
            <person name="Hugenholtz P."/>
            <person name="Kyrpides N.C."/>
            <person name="Klenk H.P."/>
        </authorList>
    </citation>
    <scope>NUCLEOTIDE SEQUENCE [LARGE SCALE GENOMIC DNA]</scope>
    <source>
        <strain evidence="3">ATCC 43644 / DSM 9630 / IS1B</strain>
    </source>
</reference>
<dbReference type="AlphaFoldDB" id="E8QXH9"/>
<sequence>MRPFDDSDLTPPDRFREIAALLAVGVLRLRARADAADPGQHSAPENPEKTGNSCLELSEKTVLSVHTG</sequence>
<dbReference type="STRING" id="575540.Isop_2453"/>
<dbReference type="InParanoid" id="E8QXH9"/>
<accession>E8QXH9</accession>
<dbReference type="RefSeq" id="WP_013565315.1">
    <property type="nucleotide sequence ID" value="NC_014962.1"/>
</dbReference>
<organism evidence="2 3">
    <name type="scientific">Isosphaera pallida (strain ATCC 43644 / DSM 9630 / IS1B)</name>
    <dbReference type="NCBI Taxonomy" id="575540"/>
    <lineage>
        <taxon>Bacteria</taxon>
        <taxon>Pseudomonadati</taxon>
        <taxon>Planctomycetota</taxon>
        <taxon>Planctomycetia</taxon>
        <taxon>Isosphaerales</taxon>
        <taxon>Isosphaeraceae</taxon>
        <taxon>Isosphaera</taxon>
    </lineage>
</organism>
<evidence type="ECO:0000256" key="1">
    <source>
        <dbReference type="SAM" id="MobiDB-lite"/>
    </source>
</evidence>
<reference key="1">
    <citation type="submission" date="2010-11" db="EMBL/GenBank/DDBJ databases">
        <title>The complete sequence of chromosome of Isophaera pallida ATCC 43644.</title>
        <authorList>
            <consortium name="US DOE Joint Genome Institute (JGI-PGF)"/>
            <person name="Lucas S."/>
            <person name="Copeland A."/>
            <person name="Lapidus A."/>
            <person name="Bruce D."/>
            <person name="Goodwin L."/>
            <person name="Pitluck S."/>
            <person name="Kyrpides N."/>
            <person name="Mavromatis K."/>
            <person name="Pagani I."/>
            <person name="Ivanova N."/>
            <person name="Saunders E."/>
            <person name="Brettin T."/>
            <person name="Detter J.C."/>
            <person name="Han C."/>
            <person name="Tapia R."/>
            <person name="Land M."/>
            <person name="Hauser L."/>
            <person name="Markowitz V."/>
            <person name="Cheng J.-F."/>
            <person name="Hugenholtz P."/>
            <person name="Woyke T."/>
            <person name="Wu D."/>
            <person name="Eisen J.A."/>
        </authorList>
    </citation>
    <scope>NUCLEOTIDE SEQUENCE</scope>
    <source>
        <strain>ATCC 43644</strain>
    </source>
</reference>
<keyword evidence="3" id="KW-1185">Reference proteome</keyword>
<evidence type="ECO:0000313" key="3">
    <source>
        <dbReference type="Proteomes" id="UP000008631"/>
    </source>
</evidence>
<name>E8QXH9_ISOPI</name>
<dbReference type="EMBL" id="CP002353">
    <property type="protein sequence ID" value="ADV63027.1"/>
    <property type="molecule type" value="Genomic_DNA"/>
</dbReference>
<protein>
    <submittedName>
        <fullName evidence="2">Uncharacterized protein</fullName>
    </submittedName>
</protein>
<evidence type="ECO:0000313" key="2">
    <source>
        <dbReference type="EMBL" id="ADV63027.1"/>
    </source>
</evidence>